<proteinExistence type="predicted"/>
<dbReference type="AlphaFoldDB" id="A0A8H2K326"/>
<protein>
    <recommendedName>
        <fullName evidence="3">HNH endonuclease</fullName>
    </recommendedName>
</protein>
<sequence length="533" mass="61378">MTNTRRDNFSKPVVRALRERVNNLCSNPDCGKQTIEPQKATLDKINLTGTAAHICAASVGGPRYDETMSQQERKSIENGIWLCNHCARKIDIEPDAYSVELLKEWKNKAELKLLANSNSPLYAESEFQKEAQLRVLESHRSGQSFIGVANSSLNTISKIVQEELRILDPRLNISCDYINSTTHYRIDVAEDSEESVKINFKPNSAEEFTKKYTKLIEGGETFEIDVDAISSNSEALNVIFPSQIKDGKLYVKKNSDLRGELEFFDEKENLILSGNSEVVYGEKSHSLEITKFEGLMTIKYKNSPIKIGEPNKIHFEISIHLKNWDDIPVERLTYFNQIKRVYKLLAECNQLKVRLSVNGIEISSVITENFQKDWINSMYILLEYVENARKISEKLKVDVLFRSDFPLNNTEINNSYEIVELLANKSHEKKFSAFSNFIPNNEKQELDAIFAQEDYEIIILENRKLSNFILLDTKVKSTKIYIKTTIINPLFEVVEKTKNKEGRIEYKYKVLPKDETSYLNREVSLEAFNLQKN</sequence>
<evidence type="ECO:0008006" key="3">
    <source>
        <dbReference type="Google" id="ProtNLM"/>
    </source>
</evidence>
<organism evidence="1 2">
    <name type="scientific">Acinetobacter radioresistens</name>
    <dbReference type="NCBI Taxonomy" id="40216"/>
    <lineage>
        <taxon>Bacteria</taxon>
        <taxon>Pseudomonadati</taxon>
        <taxon>Pseudomonadota</taxon>
        <taxon>Gammaproteobacteria</taxon>
        <taxon>Moraxellales</taxon>
        <taxon>Moraxellaceae</taxon>
        <taxon>Acinetobacter</taxon>
    </lineage>
</organism>
<gene>
    <name evidence="1" type="ORF">FHY67_03870</name>
</gene>
<name>A0A8H2K326_ACIRA</name>
<accession>A0A8H2K326</accession>
<dbReference type="Proteomes" id="UP000314285">
    <property type="component" value="Unassembled WGS sequence"/>
</dbReference>
<dbReference type="RefSeq" id="WP_005025118.1">
    <property type="nucleotide sequence ID" value="NZ_CP027365.1"/>
</dbReference>
<evidence type="ECO:0000313" key="2">
    <source>
        <dbReference type="Proteomes" id="UP000314285"/>
    </source>
</evidence>
<comment type="caution">
    <text evidence="1">The sequence shown here is derived from an EMBL/GenBank/DDBJ whole genome shotgun (WGS) entry which is preliminary data.</text>
</comment>
<dbReference type="EMBL" id="VFBM01000002">
    <property type="protein sequence ID" value="TNX93586.1"/>
    <property type="molecule type" value="Genomic_DNA"/>
</dbReference>
<evidence type="ECO:0000313" key="1">
    <source>
        <dbReference type="EMBL" id="TNX93586.1"/>
    </source>
</evidence>
<reference evidence="1 2" key="1">
    <citation type="submission" date="2019-06" db="EMBL/GenBank/DDBJ databases">
        <title>Genome of Acinetobacter radioresistens APH1, a phenol degrading strain.</title>
        <authorList>
            <person name="Liu Y."/>
        </authorList>
    </citation>
    <scope>NUCLEOTIDE SEQUENCE [LARGE SCALE GENOMIC DNA]</scope>
    <source>
        <strain evidence="1 2">APH1</strain>
    </source>
</reference>